<dbReference type="Gene3D" id="1.10.510.10">
    <property type="entry name" value="Transferase(Phosphotransferase) domain 1"/>
    <property type="match status" value="1"/>
</dbReference>
<keyword evidence="1" id="KW-0547">Nucleotide-binding</keyword>
<evidence type="ECO:0000256" key="2">
    <source>
        <dbReference type="ARBA" id="ARBA00022840"/>
    </source>
</evidence>
<dbReference type="Pfam" id="PF07714">
    <property type="entry name" value="PK_Tyr_Ser-Thr"/>
    <property type="match status" value="1"/>
</dbReference>
<evidence type="ECO:0000313" key="6">
    <source>
        <dbReference type="WBParaSite" id="SCUD_0000741201-mRNA-1"/>
    </source>
</evidence>
<dbReference type="AlphaFoldDB" id="A0A183JXG5"/>
<evidence type="ECO:0000256" key="1">
    <source>
        <dbReference type="ARBA" id="ARBA00022741"/>
    </source>
</evidence>
<dbReference type="PROSITE" id="PS50011">
    <property type="entry name" value="PROTEIN_KINASE_DOM"/>
    <property type="match status" value="1"/>
</dbReference>
<dbReference type="InterPro" id="IPR011009">
    <property type="entry name" value="Kinase-like_dom_sf"/>
</dbReference>
<protein>
    <submittedName>
        <fullName evidence="6">Protein kinase domain-containing protein</fullName>
    </submittedName>
</protein>
<dbReference type="InterPro" id="IPR001245">
    <property type="entry name" value="Ser-Thr/Tyr_kinase_cat_dom"/>
</dbReference>
<keyword evidence="5" id="KW-1185">Reference proteome</keyword>
<organism evidence="6">
    <name type="scientific">Schistosoma curassoni</name>
    <dbReference type="NCBI Taxonomy" id="6186"/>
    <lineage>
        <taxon>Eukaryota</taxon>
        <taxon>Metazoa</taxon>
        <taxon>Spiralia</taxon>
        <taxon>Lophotrochozoa</taxon>
        <taxon>Platyhelminthes</taxon>
        <taxon>Trematoda</taxon>
        <taxon>Digenea</taxon>
        <taxon>Strigeidida</taxon>
        <taxon>Schistosomatoidea</taxon>
        <taxon>Schistosomatidae</taxon>
        <taxon>Schistosoma</taxon>
    </lineage>
</organism>
<dbReference type="EMBL" id="UZAK01032337">
    <property type="protein sequence ID" value="VDP26123.1"/>
    <property type="molecule type" value="Genomic_DNA"/>
</dbReference>
<accession>A0A183JXG5</accession>
<reference evidence="4 5" key="2">
    <citation type="submission" date="2018-11" db="EMBL/GenBank/DDBJ databases">
        <authorList>
            <consortium name="Pathogen Informatics"/>
        </authorList>
    </citation>
    <scope>NUCLEOTIDE SEQUENCE [LARGE SCALE GENOMIC DNA]</scope>
    <source>
        <strain evidence="4">Dakar</strain>
        <strain evidence="5">Dakar, Senegal</strain>
    </source>
</reference>
<dbReference type="STRING" id="6186.A0A183JXG5"/>
<dbReference type="FunFam" id="1.10.510.10:FF:000986">
    <property type="entry name" value="Protein tyrosine kinase 2aa"/>
    <property type="match status" value="1"/>
</dbReference>
<dbReference type="InterPro" id="IPR020635">
    <property type="entry name" value="Tyr_kinase_cat_dom"/>
</dbReference>
<dbReference type="PANTHER" id="PTHR24418">
    <property type="entry name" value="TYROSINE-PROTEIN KINASE"/>
    <property type="match status" value="1"/>
</dbReference>
<reference evidence="6" key="1">
    <citation type="submission" date="2016-06" db="UniProtKB">
        <authorList>
            <consortium name="WormBaseParasite"/>
        </authorList>
    </citation>
    <scope>IDENTIFICATION</scope>
</reference>
<dbReference type="GO" id="GO:0004713">
    <property type="term" value="F:protein tyrosine kinase activity"/>
    <property type="evidence" value="ECO:0007669"/>
    <property type="project" value="InterPro"/>
</dbReference>
<dbReference type="Proteomes" id="UP000279833">
    <property type="component" value="Unassembled WGS sequence"/>
</dbReference>
<sequence>MGSLAILIFSGTSRSLCDGYKNREYVAHAGARFPIKWTSPEAANYSRFTIKSDVWSFGILLTEIVTYGRSPYPGMHNAEVLRQVDAGYRMSKPPGCPPELYDLMLECWAADENKRPSFATIHFRLEQFCEDEQPAYRNANTNIHSHPNGNSIVALQNKQNPSSGAYHNHIEISVSP</sequence>
<dbReference type="SMART" id="SM00219">
    <property type="entry name" value="TyrKc"/>
    <property type="match status" value="1"/>
</dbReference>
<keyword evidence="2" id="KW-0067">ATP-binding</keyword>
<dbReference type="WBParaSite" id="SCUD_0000741201-mRNA-1">
    <property type="protein sequence ID" value="SCUD_0000741201-mRNA-1"/>
    <property type="gene ID" value="SCUD_0000741201"/>
</dbReference>
<dbReference type="InterPro" id="IPR000719">
    <property type="entry name" value="Prot_kinase_dom"/>
</dbReference>
<evidence type="ECO:0000259" key="3">
    <source>
        <dbReference type="PROSITE" id="PS50011"/>
    </source>
</evidence>
<feature type="domain" description="Protein kinase" evidence="3">
    <location>
        <begin position="1"/>
        <end position="125"/>
    </location>
</feature>
<dbReference type="PRINTS" id="PR00109">
    <property type="entry name" value="TYRKINASE"/>
</dbReference>
<evidence type="ECO:0000313" key="4">
    <source>
        <dbReference type="EMBL" id="VDP26123.1"/>
    </source>
</evidence>
<evidence type="ECO:0000313" key="5">
    <source>
        <dbReference type="Proteomes" id="UP000279833"/>
    </source>
</evidence>
<dbReference type="InterPro" id="IPR050198">
    <property type="entry name" value="Non-receptor_tyrosine_kinases"/>
</dbReference>
<proteinExistence type="predicted"/>
<gene>
    <name evidence="4" type="ORF">SCUD_LOCUS7412</name>
</gene>
<dbReference type="SUPFAM" id="SSF56112">
    <property type="entry name" value="Protein kinase-like (PK-like)"/>
    <property type="match status" value="1"/>
</dbReference>
<dbReference type="GO" id="GO:0005524">
    <property type="term" value="F:ATP binding"/>
    <property type="evidence" value="ECO:0007669"/>
    <property type="project" value="UniProtKB-KW"/>
</dbReference>
<name>A0A183JXG5_9TREM</name>